<name>A0ABV9HBF9_9MICO</name>
<organism evidence="1 2">
    <name type="scientific">Promicromonospora alba</name>
    <dbReference type="NCBI Taxonomy" id="1616110"/>
    <lineage>
        <taxon>Bacteria</taxon>
        <taxon>Bacillati</taxon>
        <taxon>Actinomycetota</taxon>
        <taxon>Actinomycetes</taxon>
        <taxon>Micrococcales</taxon>
        <taxon>Promicromonosporaceae</taxon>
        <taxon>Promicromonospora</taxon>
    </lineage>
</organism>
<dbReference type="RefSeq" id="WP_377132294.1">
    <property type="nucleotide sequence ID" value="NZ_JBHSFI010000002.1"/>
</dbReference>
<proteinExistence type="predicted"/>
<dbReference type="SUPFAM" id="SSF141694">
    <property type="entry name" value="AF2212/PG0164-like"/>
    <property type="match status" value="1"/>
</dbReference>
<comment type="caution">
    <text evidence="1">The sequence shown here is derived from an EMBL/GenBank/DDBJ whole genome shotgun (WGS) entry which is preliminary data.</text>
</comment>
<dbReference type="InterPro" id="IPR037079">
    <property type="entry name" value="AF2212/PG0164-like_sf"/>
</dbReference>
<gene>
    <name evidence="1" type="ORF">ACFO6V_03555</name>
</gene>
<protein>
    <submittedName>
        <fullName evidence="1">DUF1905 domain-containing protein</fullName>
    </submittedName>
</protein>
<dbReference type="Proteomes" id="UP001596011">
    <property type="component" value="Unassembled WGS sequence"/>
</dbReference>
<accession>A0ABV9HBF9</accession>
<keyword evidence="2" id="KW-1185">Reference proteome</keyword>
<dbReference type="EMBL" id="JBHSFI010000002">
    <property type="protein sequence ID" value="MFC4627294.1"/>
    <property type="molecule type" value="Genomic_DNA"/>
</dbReference>
<evidence type="ECO:0000313" key="2">
    <source>
        <dbReference type="Proteomes" id="UP001596011"/>
    </source>
</evidence>
<sequence>MAESPESLTFEAELRVSPEAASWTVFDVPGSRAFFGTGKPVRVTGTIDGHAVAITLMPTGNGAHVGPVKAATRKAIGKAAGDQVRVTLEKA</sequence>
<dbReference type="Pfam" id="PF08922">
    <property type="entry name" value="DUF1905"/>
    <property type="match status" value="1"/>
</dbReference>
<dbReference type="Gene3D" id="2.40.30.100">
    <property type="entry name" value="AF2212/PG0164-like"/>
    <property type="match status" value="1"/>
</dbReference>
<dbReference type="InterPro" id="IPR015018">
    <property type="entry name" value="DUF1905"/>
</dbReference>
<evidence type="ECO:0000313" key="1">
    <source>
        <dbReference type="EMBL" id="MFC4627294.1"/>
    </source>
</evidence>
<reference evidence="2" key="1">
    <citation type="journal article" date="2019" name="Int. J. Syst. Evol. Microbiol.">
        <title>The Global Catalogue of Microorganisms (GCM) 10K type strain sequencing project: providing services to taxonomists for standard genome sequencing and annotation.</title>
        <authorList>
            <consortium name="The Broad Institute Genomics Platform"/>
            <consortium name="The Broad Institute Genome Sequencing Center for Infectious Disease"/>
            <person name="Wu L."/>
            <person name="Ma J."/>
        </authorList>
    </citation>
    <scope>NUCLEOTIDE SEQUENCE [LARGE SCALE GENOMIC DNA]</scope>
    <source>
        <strain evidence="2">CCUG 42722</strain>
    </source>
</reference>